<organism evidence="2 3">
    <name type="scientific">Coniosporium apollinis (strain CBS 100218)</name>
    <name type="common">Rock-inhabiting black yeast</name>
    <dbReference type="NCBI Taxonomy" id="1168221"/>
    <lineage>
        <taxon>Eukaryota</taxon>
        <taxon>Fungi</taxon>
        <taxon>Dikarya</taxon>
        <taxon>Ascomycota</taxon>
        <taxon>Pezizomycotina</taxon>
        <taxon>Dothideomycetes</taxon>
        <taxon>Dothideomycetes incertae sedis</taxon>
        <taxon>Coniosporium</taxon>
    </lineage>
</organism>
<evidence type="ECO:0000256" key="1">
    <source>
        <dbReference type="SAM" id="MobiDB-lite"/>
    </source>
</evidence>
<dbReference type="GeneID" id="19903460"/>
<dbReference type="AlphaFoldDB" id="R7YYQ5"/>
<evidence type="ECO:0000313" key="3">
    <source>
        <dbReference type="Proteomes" id="UP000016924"/>
    </source>
</evidence>
<reference evidence="3" key="1">
    <citation type="submission" date="2012-06" db="EMBL/GenBank/DDBJ databases">
        <title>The genome sequence of Coniosporium apollinis CBS 100218.</title>
        <authorList>
            <consortium name="The Broad Institute Genome Sequencing Platform"/>
            <person name="Cuomo C."/>
            <person name="Gorbushina A."/>
            <person name="Noack S."/>
            <person name="Walker B."/>
            <person name="Young S.K."/>
            <person name="Zeng Q."/>
            <person name="Gargeya S."/>
            <person name="Fitzgerald M."/>
            <person name="Haas B."/>
            <person name="Abouelleil A."/>
            <person name="Alvarado L."/>
            <person name="Arachchi H.M."/>
            <person name="Berlin A.M."/>
            <person name="Chapman S.B."/>
            <person name="Goldberg J."/>
            <person name="Griggs A."/>
            <person name="Gujja S."/>
            <person name="Hansen M."/>
            <person name="Howarth C."/>
            <person name="Imamovic A."/>
            <person name="Larimer J."/>
            <person name="McCowan C."/>
            <person name="Montmayeur A."/>
            <person name="Murphy C."/>
            <person name="Neiman D."/>
            <person name="Pearson M."/>
            <person name="Priest M."/>
            <person name="Roberts A."/>
            <person name="Saif S."/>
            <person name="Shea T."/>
            <person name="Sisk P."/>
            <person name="Sykes S."/>
            <person name="Wortman J."/>
            <person name="Nusbaum C."/>
            <person name="Birren B."/>
        </authorList>
    </citation>
    <scope>NUCLEOTIDE SEQUENCE [LARGE SCALE GENOMIC DNA]</scope>
    <source>
        <strain evidence="3">CBS 100218</strain>
    </source>
</reference>
<proteinExistence type="predicted"/>
<feature type="region of interest" description="Disordered" evidence="1">
    <location>
        <begin position="1"/>
        <end position="96"/>
    </location>
</feature>
<protein>
    <submittedName>
        <fullName evidence="2">Uncharacterized protein</fullName>
    </submittedName>
</protein>
<accession>R7YYQ5</accession>
<dbReference type="EMBL" id="JH767584">
    <property type="protein sequence ID" value="EON67032.1"/>
    <property type="molecule type" value="Genomic_DNA"/>
</dbReference>
<feature type="compositionally biased region" description="Basic and acidic residues" evidence="1">
    <location>
        <begin position="22"/>
        <end position="34"/>
    </location>
</feature>
<evidence type="ECO:0000313" key="2">
    <source>
        <dbReference type="EMBL" id="EON67032.1"/>
    </source>
</evidence>
<sequence>MGEKSAYWQYGWPTGRPPLKNEAAKEADKAADDDHTAEDEPPTPASKGKQATNPSLITDAHSEPAASTSFKKRNLSPKPLGTMKRQRAEPPTSAAMEDRLEDLEFTLKNVQAYAEAVNENQSIIQSTEIPTNGS</sequence>
<dbReference type="Proteomes" id="UP000016924">
    <property type="component" value="Unassembled WGS sequence"/>
</dbReference>
<dbReference type="HOGENOM" id="CLU_1896090_0_0_1"/>
<dbReference type="RefSeq" id="XP_007782349.1">
    <property type="nucleotide sequence ID" value="XM_007784159.1"/>
</dbReference>
<keyword evidence="3" id="KW-1185">Reference proteome</keyword>
<name>R7YYQ5_CONA1</name>
<gene>
    <name evidence="2" type="ORF">W97_06149</name>
</gene>